<keyword evidence="2" id="KW-0963">Cytoplasm</keyword>
<dbReference type="InterPro" id="IPR025875">
    <property type="entry name" value="Leu-rich_rpt_4"/>
</dbReference>
<dbReference type="AlphaFoldDB" id="A0AAD3GZ75"/>
<keyword evidence="3" id="KW-0433">Leucine-rich repeat</keyword>
<dbReference type="SMART" id="SM00365">
    <property type="entry name" value="LRR_SD22"/>
    <property type="match status" value="4"/>
</dbReference>
<dbReference type="GO" id="GO:0005930">
    <property type="term" value="C:axoneme"/>
    <property type="evidence" value="ECO:0007669"/>
    <property type="project" value="UniProtKB-SubCell"/>
</dbReference>
<dbReference type="InterPro" id="IPR001611">
    <property type="entry name" value="Leu-rich_rpt"/>
</dbReference>
<organism evidence="12 13">
    <name type="scientific">Chaetoceros tenuissimus</name>
    <dbReference type="NCBI Taxonomy" id="426638"/>
    <lineage>
        <taxon>Eukaryota</taxon>
        <taxon>Sar</taxon>
        <taxon>Stramenopiles</taxon>
        <taxon>Ochrophyta</taxon>
        <taxon>Bacillariophyta</taxon>
        <taxon>Coscinodiscophyceae</taxon>
        <taxon>Chaetocerotophycidae</taxon>
        <taxon>Chaetocerotales</taxon>
        <taxon>Chaetocerotaceae</taxon>
        <taxon>Chaetoceros</taxon>
    </lineage>
</organism>
<comment type="caution">
    <text evidence="12">The sequence shown here is derived from an EMBL/GenBank/DDBJ whole genome shotgun (WGS) entry which is preliminary data.</text>
</comment>
<dbReference type="Proteomes" id="UP001054902">
    <property type="component" value="Unassembled WGS sequence"/>
</dbReference>
<keyword evidence="9" id="KW-0966">Cell projection</keyword>
<evidence type="ECO:0000256" key="10">
    <source>
        <dbReference type="ARBA" id="ARBA00049659"/>
    </source>
</evidence>
<proteinExistence type="inferred from homology"/>
<evidence type="ECO:0000256" key="5">
    <source>
        <dbReference type="ARBA" id="ARBA00022737"/>
    </source>
</evidence>
<keyword evidence="6" id="KW-0243">Dynein</keyword>
<reference evidence="12 13" key="1">
    <citation type="journal article" date="2021" name="Sci. Rep.">
        <title>The genome of the diatom Chaetoceros tenuissimus carries an ancient integrated fragment of an extant virus.</title>
        <authorList>
            <person name="Hongo Y."/>
            <person name="Kimura K."/>
            <person name="Takaki Y."/>
            <person name="Yoshida Y."/>
            <person name="Baba S."/>
            <person name="Kobayashi G."/>
            <person name="Nagasaki K."/>
            <person name="Hano T."/>
            <person name="Tomaru Y."/>
        </authorList>
    </citation>
    <scope>NUCLEOTIDE SEQUENCE [LARGE SCALE GENOMIC DNA]</scope>
    <source>
        <strain evidence="12 13">NIES-3715</strain>
    </source>
</reference>
<evidence type="ECO:0000313" key="12">
    <source>
        <dbReference type="EMBL" id="GFH44416.1"/>
    </source>
</evidence>
<dbReference type="GO" id="GO:0030286">
    <property type="term" value="C:dynein complex"/>
    <property type="evidence" value="ECO:0007669"/>
    <property type="project" value="UniProtKB-KW"/>
</dbReference>
<evidence type="ECO:0000256" key="3">
    <source>
        <dbReference type="ARBA" id="ARBA00022614"/>
    </source>
</evidence>
<dbReference type="FunFam" id="3.80.10.10:FF:000049">
    <property type="entry name" value="Dynein light chain 1"/>
    <property type="match status" value="1"/>
</dbReference>
<evidence type="ECO:0000256" key="6">
    <source>
        <dbReference type="ARBA" id="ARBA00023017"/>
    </source>
</evidence>
<evidence type="ECO:0000256" key="1">
    <source>
        <dbReference type="ARBA" id="ARBA00004430"/>
    </source>
</evidence>
<evidence type="ECO:0000256" key="8">
    <source>
        <dbReference type="ARBA" id="ARBA00023212"/>
    </source>
</evidence>
<keyword evidence="13" id="KW-1185">Reference proteome</keyword>
<keyword evidence="4" id="KW-0493">Microtubule</keyword>
<dbReference type="PANTHER" id="PTHR15454:SF73">
    <property type="entry name" value="DYNEIN AXONEMAL LIGHT CHAIN 1"/>
    <property type="match status" value="1"/>
</dbReference>
<dbReference type="Gene3D" id="3.80.10.10">
    <property type="entry name" value="Ribonuclease Inhibitor"/>
    <property type="match status" value="1"/>
</dbReference>
<comment type="similarity">
    <text evidence="10">Belongs to the dynein light chain LC1-type family.</text>
</comment>
<evidence type="ECO:0000256" key="7">
    <source>
        <dbReference type="ARBA" id="ARBA00023175"/>
    </source>
</evidence>
<name>A0AAD3GZ75_9STRA</name>
<evidence type="ECO:0000256" key="11">
    <source>
        <dbReference type="ARBA" id="ARBA00049760"/>
    </source>
</evidence>
<dbReference type="InterPro" id="IPR032675">
    <property type="entry name" value="LRR_dom_sf"/>
</dbReference>
<comment type="subcellular location">
    <subcellularLocation>
        <location evidence="1">Cytoplasm</location>
        <location evidence="1">Cytoskeleton</location>
        <location evidence="1">Cilium axoneme</location>
    </subcellularLocation>
</comment>
<evidence type="ECO:0000256" key="9">
    <source>
        <dbReference type="ARBA" id="ARBA00023273"/>
    </source>
</evidence>
<keyword evidence="5" id="KW-0677">Repeat</keyword>
<evidence type="ECO:0000256" key="4">
    <source>
        <dbReference type="ARBA" id="ARBA00022701"/>
    </source>
</evidence>
<accession>A0AAD3GZ75</accession>
<evidence type="ECO:0000313" key="13">
    <source>
        <dbReference type="Proteomes" id="UP001054902"/>
    </source>
</evidence>
<dbReference type="EMBL" id="BLLK01000019">
    <property type="protein sequence ID" value="GFH44416.1"/>
    <property type="molecule type" value="Genomic_DNA"/>
</dbReference>
<evidence type="ECO:0000256" key="2">
    <source>
        <dbReference type="ARBA" id="ARBA00022490"/>
    </source>
</evidence>
<sequence>MTSCAQAIQNWEAKTGQKAVKAKEIKLCAQQPPLSKMDKTFANLQECETLSLSTNAIDRIGSLAGMSKLKILSLGRNNIKKIEKLEEVSSTLEQLWISYNQVSSLDGVACCTNLTTLFMSNNQIKSFSDLDALATLDNLKEVLFIGNPMYDESADKDEARLRVLARLPQLMKIDGHLIKPSDIEAMKQFIDE</sequence>
<dbReference type="PROSITE" id="PS51450">
    <property type="entry name" value="LRR"/>
    <property type="match status" value="3"/>
</dbReference>
<dbReference type="PANTHER" id="PTHR15454">
    <property type="entry name" value="NISCHARIN RELATED"/>
    <property type="match status" value="1"/>
</dbReference>
<dbReference type="SUPFAM" id="SSF52058">
    <property type="entry name" value="L domain-like"/>
    <property type="match status" value="1"/>
</dbReference>
<keyword evidence="8" id="KW-0206">Cytoskeleton</keyword>
<keyword evidence="7" id="KW-0505">Motor protein</keyword>
<dbReference type="GO" id="GO:0005874">
    <property type="term" value="C:microtubule"/>
    <property type="evidence" value="ECO:0007669"/>
    <property type="project" value="UniProtKB-KW"/>
</dbReference>
<dbReference type="Pfam" id="PF12799">
    <property type="entry name" value="LRR_4"/>
    <property type="match status" value="1"/>
</dbReference>
<protein>
    <recommendedName>
        <fullName evidence="11">Dynein axonemal light chain 1</fullName>
    </recommendedName>
</protein>
<gene>
    <name evidence="12" type="ORF">CTEN210_00890</name>
</gene>